<evidence type="ECO:0000313" key="3">
    <source>
        <dbReference type="EMBL" id="PKK88220.1"/>
    </source>
</evidence>
<evidence type="ECO:0000256" key="1">
    <source>
        <dbReference type="SAM" id="Phobius"/>
    </source>
</evidence>
<comment type="caution">
    <text evidence="3">The sequence shown here is derived from an EMBL/GenBank/DDBJ whole genome shotgun (WGS) entry which is preliminary data.</text>
</comment>
<protein>
    <recommendedName>
        <fullName evidence="2">Phospholipase C/D domain-containing protein</fullName>
    </recommendedName>
</protein>
<keyword evidence="1" id="KW-0812">Transmembrane</keyword>
<reference evidence="3 4" key="1">
    <citation type="journal article" date="2017" name="ISME J.">
        <title>Potential for microbial H2 and metal transformations associated with novel bacteria and archaea in deep terrestrial subsurface sediments.</title>
        <authorList>
            <person name="Hernsdorf A.W."/>
            <person name="Amano Y."/>
            <person name="Miyakawa K."/>
            <person name="Ise K."/>
            <person name="Suzuki Y."/>
            <person name="Anantharaman K."/>
            <person name="Probst A."/>
            <person name="Burstein D."/>
            <person name="Thomas B.C."/>
            <person name="Banfield J.F."/>
        </authorList>
    </citation>
    <scope>NUCLEOTIDE SEQUENCE [LARGE SCALE GENOMIC DNA]</scope>
    <source>
        <strain evidence="3">HGW-Wallbacteria-1</strain>
    </source>
</reference>
<gene>
    <name evidence="3" type="ORF">CVV64_19670</name>
</gene>
<organism evidence="3 4">
    <name type="scientific">Candidatus Wallbacteria bacterium HGW-Wallbacteria-1</name>
    <dbReference type="NCBI Taxonomy" id="2013854"/>
    <lineage>
        <taxon>Bacteria</taxon>
        <taxon>Candidatus Walliibacteriota</taxon>
    </lineage>
</organism>
<dbReference type="AlphaFoldDB" id="A0A2N1PIT3"/>
<dbReference type="Pfam" id="PF00882">
    <property type="entry name" value="Zn_dep_PLPC"/>
    <property type="match status" value="1"/>
</dbReference>
<evidence type="ECO:0000313" key="4">
    <source>
        <dbReference type="Proteomes" id="UP000233256"/>
    </source>
</evidence>
<dbReference type="Proteomes" id="UP000233256">
    <property type="component" value="Unassembled WGS sequence"/>
</dbReference>
<proteinExistence type="predicted"/>
<keyword evidence="1" id="KW-1133">Transmembrane helix</keyword>
<feature type="transmembrane region" description="Helical" evidence="1">
    <location>
        <begin position="307"/>
        <end position="325"/>
    </location>
</feature>
<accession>A0A2N1PIT3</accession>
<keyword evidence="1" id="KW-0472">Membrane</keyword>
<name>A0A2N1PIT3_9BACT</name>
<sequence>MAGIYAHFVVANFAVEKCPVPEFKLLLLENLNFLLLGANSPDLPYTFKDNAWGDRMHYERSGLFIKNALKILKTLSGQKRVKCLAWVLGYVSHLASDTVVHPVVNKMVPPYNEDPVPHQFCEKHQDAYAFKRLNLGETTSAEYISATIANCGSVLRGLDRDIEWFWSEILTRTFPDNGIPKISRWFRSYTQLADKCGEEGGWPHIRAIAELSGSAQLLQIPYDQVLRKFIDNIPSPEGPVSYDLVLDRAISNTVAAWVALNDTMCDKQTDYPICENWNLDTGENEAGKLLFWRDKEPASKKGSARTVAVFILAILVIFSLSLFYVSKHDGSMLHSSAYSQLPSMAPKVQGVSALLNARKLRGDSSKMGNDELQLFIKDKKPEFAGDFAPFDLYFDGEIFYIRNSRDHNELYFKDDVKTIPLEERTWELKGATP</sequence>
<feature type="domain" description="Phospholipase C/D" evidence="2">
    <location>
        <begin position="7"/>
        <end position="139"/>
    </location>
</feature>
<dbReference type="InterPro" id="IPR029002">
    <property type="entry name" value="PLPC/GPLD1"/>
</dbReference>
<evidence type="ECO:0000259" key="2">
    <source>
        <dbReference type="Pfam" id="PF00882"/>
    </source>
</evidence>
<dbReference type="EMBL" id="PGXC01000057">
    <property type="protein sequence ID" value="PKK88220.1"/>
    <property type="molecule type" value="Genomic_DNA"/>
</dbReference>